<dbReference type="OrthoDB" id="4560026at2"/>
<dbReference type="EMBL" id="SMFR01000001">
    <property type="protein sequence ID" value="TCJ99873.1"/>
    <property type="molecule type" value="Genomic_DNA"/>
</dbReference>
<keyword evidence="2" id="KW-1185">Reference proteome</keyword>
<comment type="caution">
    <text evidence="1">The sequence shown here is derived from an EMBL/GenBank/DDBJ whole genome shotgun (WGS) entry which is preliminary data.</text>
</comment>
<dbReference type="AlphaFoldDB" id="A0A4R1FXP4"/>
<evidence type="ECO:0000313" key="1">
    <source>
        <dbReference type="EMBL" id="TCJ99873.1"/>
    </source>
</evidence>
<dbReference type="RefSeq" id="WP_067451357.1">
    <property type="nucleotide sequence ID" value="NZ_SMFR01000001.1"/>
</dbReference>
<organism evidence="1 2">
    <name type="scientific">Nocardia alba</name>
    <dbReference type="NCBI Taxonomy" id="225051"/>
    <lineage>
        <taxon>Bacteria</taxon>
        <taxon>Bacillati</taxon>
        <taxon>Actinomycetota</taxon>
        <taxon>Actinomycetes</taxon>
        <taxon>Mycobacteriales</taxon>
        <taxon>Nocardiaceae</taxon>
        <taxon>Nocardia</taxon>
    </lineage>
</organism>
<sequence length="70" mass="7766">MEYRRALAREVGGEVHAFELLSEAEARELIELFQAAKANEARALRRAINAALTAMPAPLRKVSRKVLFGS</sequence>
<reference evidence="1 2" key="1">
    <citation type="submission" date="2019-03" db="EMBL/GenBank/DDBJ databases">
        <title>Genomic Encyclopedia of Type Strains, Phase IV (KMG-IV): sequencing the most valuable type-strain genomes for metagenomic binning, comparative biology and taxonomic classification.</title>
        <authorList>
            <person name="Goeker M."/>
        </authorList>
    </citation>
    <scope>NUCLEOTIDE SEQUENCE [LARGE SCALE GENOMIC DNA]</scope>
    <source>
        <strain evidence="1 2">DSM 44684</strain>
    </source>
</reference>
<protein>
    <submittedName>
        <fullName evidence="1">Uncharacterized protein</fullName>
    </submittedName>
</protein>
<dbReference type="Proteomes" id="UP000294856">
    <property type="component" value="Unassembled WGS sequence"/>
</dbReference>
<name>A0A4R1FXP4_9NOCA</name>
<proteinExistence type="predicted"/>
<accession>A0A4R1FXP4</accession>
<dbReference type="STRING" id="1210063.GCA_001612665_03355"/>
<evidence type="ECO:0000313" key="2">
    <source>
        <dbReference type="Proteomes" id="UP000294856"/>
    </source>
</evidence>
<gene>
    <name evidence="1" type="ORF">DFR71_0858</name>
</gene>